<dbReference type="SUPFAM" id="SSF52058">
    <property type="entry name" value="L domain-like"/>
    <property type="match status" value="1"/>
</dbReference>
<dbReference type="Gene3D" id="1.10.10.10">
    <property type="entry name" value="Winged helix-like DNA-binding domain superfamily/Winged helix DNA-binding domain"/>
    <property type="match status" value="1"/>
</dbReference>
<keyword evidence="9" id="KW-0067">ATP-binding</keyword>
<feature type="region of interest" description="Disordered" evidence="14">
    <location>
        <begin position="2279"/>
        <end position="2303"/>
    </location>
</feature>
<evidence type="ECO:0000256" key="6">
    <source>
        <dbReference type="ARBA" id="ARBA00022737"/>
    </source>
</evidence>
<dbReference type="Pfam" id="PF08477">
    <property type="entry name" value="Roc"/>
    <property type="match status" value="1"/>
</dbReference>
<keyword evidence="18" id="KW-1185">Reference proteome</keyword>
<dbReference type="SMART" id="SM00369">
    <property type="entry name" value="LRR_TYP"/>
    <property type="match status" value="8"/>
</dbReference>
<feature type="compositionally biased region" description="Polar residues" evidence="14">
    <location>
        <begin position="2287"/>
        <end position="2296"/>
    </location>
</feature>
<sequence>MPQPNDALTLGLVFNYEGELLHQAAIYDQHQLITDLLNVGGSGTVKSVDPEGRTPLHTAASHGSVRCVKALLERGADPNTISGIEDECCTPVHHAAKRGHLGCLAALLEYEVNLDLKNSRGKKALDVAIDGVTNDCKKCADYILKKMMQRKKEIEAAMCEELYDVIDDGDCEKAREILQTLSDPYSIVNKYYRGPNTLLYRASFGGYVDIVNLLLDYQADGRSNADSGITPLYAACFKGHYEVAAKLIQRFPKQLTIPVTLEQTFPLHAAVINGHLDIISLLLKHRQTEENMVVLTSRKVSTDSTKHPPLKKRSSTVSSLDSLPAEEVFYVDVNKAMKSGYTPLHLAVIHGGQSICQLLLDCEPVIPLSQTANGVPPGALIIDCIANDKTPFHHALTLNKLDIVELFLKYEVDLYQPLIDSSGFKYSILQYACQQGYDEMARLLLHHGFRDRENVARIEAVQSGNEQMAQIILNHDVQQSDHEMVLAASEMNLHLKSVSVSWHKKGLDLVKEEWLIEAGISLNSPNVGPKLRQDMGLTLKLFTSIDLSNNSLESVPLMLFQMPSLKNLNLSENNLSTIPTSSSSLEAVPSIEDVTREETDAFAMFTLNWNCPSLETLDMSHNHLKDIPKNVFEMPNLQTANFGWNKIGTLPFEMWIAPSLKTLHLEHNCLKSLPMFAGNASASEKKIKKMNTAPAKNTDVPDGSHANKKNHRHSYASEPTCFPKRPSWNEESDESDADDEVEIFKKSGIGRLDVSDNELTVIPPGLPCLAPNLSRLVISKNKITEVDSLSSLPEHLMALDISDNHLKYFNLMAGKEAEIVNNICYALVRKHSRNSFPQGKQRKTCLHRKHKQLTELNRLMLNKNSLESLQVCLRNTDKERPNVLFPDLKILDISHNKLSKVPPGIGRLKNLSSLILSHNNNLTVLPSELGLCNGLYELKIESLHLKDPPKNVIENAMHDGRVDVRSLIGYLKSLHDNAQLYPNIKLMIVGTHGIGKTTLLHALRKEGQGTFKDVDYQCHFNDRRRSQKCLDKGNKSTVGVDVSDWIYGKKLQIKFSTWDFAGQTEYYATHQCFLSKRALYLVMWRLTDGLDGIDSMQQWLLNIQERAPNCSVIIVGTFLDEAENKRKNYVEDMRKEIYKRFVSTKCGGSVPDLAKKGLPKVVQVIEVNSKSQRSVARVRQLIYDTVVALKANKNSSTSLLETKIPKSYIDVEKAVTKIMDELNSRHDMPVLNEAKFRKKVLEHLTLTGCDLRNGTEELDQAVQFLHDYGILLHYDDPALRDLYFVDPQWLCDMLAHVVTVRSVNPFIKNGVLKISDLKSQIFKGEKRFPTDMVMKYVELMSKFEVAIKISEKFLLIPSLLPDKQKECTVIAENESEELRKAMNVNAYLNGSVLRRQYLMSYVPSGFWARLLTRLIADNRIGKIVSQCCDIQQGKRTSIEQMKADQETLMRAAPPEWACWKTGIELSCFGAKMLRVCQLGSNEPYYGGKNSLTSVYVKSRNQESTARVGIEIVAPSLTLTIEKFNHRKPSANDADGEGQNLVGFRVTGTNYASSQTACKLLVITTEHIDNLLGEWYPKIDTFVDLHGIKAIRRISFCDRCLSEAIEIKGRSGSQLSLNEQHYSNGEITGTEVLAETHEVGAFASAYDVLDELGVESVTVRLEEGGEVKSKFDTFNNGQDEVDFGPFDLDEEESDLMTEHRQQGQGKLIAFELEEASKLIRDNKPLLCPFHVQLEAKNVFPDLCFMDLDKSHIIAHDQLKEGKFLGRGSYGDVFMAELTLDNHPNKNQDHHSNQPKTIQVAMKIPMNSEKEKNRKMMATMFSYDTYRNVRQELSILGNINHVNIIRFYGVSVSPFAMLLELAPMGAVDDRYKEYRRVGKRIHPFTIQKSLQQISSALKYLHRHHIIYRDLKAENVLVLAFPGPNLVDPIHHQVLLKLTDYGISRSVSLGGIKGFLGTPGFMAPEILRYTGKESYTDKVDCFSFGSLIYELIALHHPFSDVANDKARLAQIYMQNGKRPRLTSKEKRSPVLLLSLLYRCWAQHPEDRPSAAEINALCSLEEFPKLADTIGLAEDFNFQCVTTTNQSRIDSGVVDSRSVVGSHLWFCGYRGFGAAVAARKEGFITVFSYHDGRYTHVNNIKIRERVVQICSVGSFVWIGTEAGHIQVFCALTYKPVAFGFFNLRVILKILHSPVCGTVFVSLSDGSLHAFDDNISKYNNTIPQNDAVEIFHKADRTTVIRKLEEKQHFTSQLKIHCMAGVTSFALRRYSQEVVKFADGGGDIAVTKRDNSSPRQGKSRSPSPEAREPTLELWCGQDKGRISILEMKTLREMRTLPVTGENQNNDFNEVYNVILIETSRTYDSAINNNQGGSLKTPSSAQPMESAHVWVVAYPGTKISRWNVDKRVLEESMDVSQHSPWHDLNSAKPSKKSKSMRAPDAQIVSLVVVEKQLYVGTTAGCLLVCDAMGHMVPRLSVRCYDEFVDAIIPLRMITSRNPDESRKRLVLTCGRKCLDAGIRIIDRKKSIVGKENTFLVWAHLKT</sequence>
<reference evidence="17" key="1">
    <citation type="submission" date="2021-01" db="UniProtKB">
        <authorList>
            <consortium name="EnsemblMetazoa"/>
        </authorList>
    </citation>
    <scope>IDENTIFICATION</scope>
</reference>
<dbReference type="InterPro" id="IPR027417">
    <property type="entry name" value="P-loop_NTPase"/>
</dbReference>
<dbReference type="EC" id="2.7.11.1" evidence="2"/>
<protein>
    <recommendedName>
        <fullName evidence="2">non-specific serine/threonine protein kinase</fullName>
        <ecNumber evidence="2">2.7.11.1</ecNumber>
    </recommendedName>
</protein>
<evidence type="ECO:0000313" key="18">
    <source>
        <dbReference type="Proteomes" id="UP000594262"/>
    </source>
</evidence>
<dbReference type="GO" id="GO:0009966">
    <property type="term" value="P:regulation of signal transduction"/>
    <property type="evidence" value="ECO:0007669"/>
    <property type="project" value="UniProtKB-ARBA"/>
</dbReference>
<dbReference type="SUPFAM" id="SSF50998">
    <property type="entry name" value="Quinoprotein alcohol dehydrogenase-like"/>
    <property type="match status" value="1"/>
</dbReference>
<accession>A0A7M5X5C1</accession>
<dbReference type="InterPro" id="IPR036770">
    <property type="entry name" value="Ankyrin_rpt-contain_sf"/>
</dbReference>
<evidence type="ECO:0000256" key="13">
    <source>
        <dbReference type="PROSITE-ProRule" id="PRU00023"/>
    </source>
</evidence>
<dbReference type="PANTHER" id="PTHR24198">
    <property type="entry name" value="ANKYRIN REPEAT AND PROTEIN KINASE DOMAIN-CONTAINING PROTEIN"/>
    <property type="match status" value="1"/>
</dbReference>
<dbReference type="GO" id="GO:0005525">
    <property type="term" value="F:GTP binding"/>
    <property type="evidence" value="ECO:0007669"/>
    <property type="project" value="UniProtKB-KW"/>
</dbReference>
<keyword evidence="4" id="KW-0433">Leucine-rich repeat</keyword>
<dbReference type="Pfam" id="PF12796">
    <property type="entry name" value="Ank_2"/>
    <property type="match status" value="2"/>
</dbReference>
<evidence type="ECO:0000256" key="8">
    <source>
        <dbReference type="ARBA" id="ARBA00022777"/>
    </source>
</evidence>
<dbReference type="Pfam" id="PF13855">
    <property type="entry name" value="LRR_8"/>
    <property type="match status" value="1"/>
</dbReference>
<evidence type="ECO:0000259" key="15">
    <source>
        <dbReference type="PROSITE" id="PS50011"/>
    </source>
</evidence>
<dbReference type="Pfam" id="PF16095">
    <property type="entry name" value="COR-A"/>
    <property type="match status" value="1"/>
</dbReference>
<comment type="cofactor">
    <cofactor evidence="1">
        <name>Mg(2+)</name>
        <dbReference type="ChEBI" id="CHEBI:18420"/>
    </cofactor>
</comment>
<dbReference type="GeneID" id="136799965"/>
<dbReference type="PROSITE" id="PS51450">
    <property type="entry name" value="LRR"/>
    <property type="match status" value="5"/>
</dbReference>
<dbReference type="InterPro" id="IPR002110">
    <property type="entry name" value="Ankyrin_rpt"/>
</dbReference>
<dbReference type="EnsemblMetazoa" id="CLYHEMT018008.3">
    <property type="protein sequence ID" value="CLYHEMP018008.3"/>
    <property type="gene ID" value="CLYHEMG018008"/>
</dbReference>
<feature type="repeat" description="ANK" evidence="13">
    <location>
        <begin position="87"/>
        <end position="119"/>
    </location>
</feature>
<evidence type="ECO:0000313" key="17">
    <source>
        <dbReference type="EnsemblMetazoa" id="CLYHEMP018008.1"/>
    </source>
</evidence>
<evidence type="ECO:0000259" key="16">
    <source>
        <dbReference type="PROSITE" id="PS51424"/>
    </source>
</evidence>
<dbReference type="InterPro" id="IPR032171">
    <property type="entry name" value="COR-A"/>
</dbReference>
<evidence type="ECO:0000256" key="10">
    <source>
        <dbReference type="ARBA" id="ARBA00023043"/>
    </source>
</evidence>
<feature type="region of interest" description="Disordered" evidence="14">
    <location>
        <begin position="691"/>
        <end position="738"/>
    </location>
</feature>
<dbReference type="GO" id="GO:0004674">
    <property type="term" value="F:protein serine/threonine kinase activity"/>
    <property type="evidence" value="ECO:0007669"/>
    <property type="project" value="UniProtKB-KW"/>
</dbReference>
<dbReference type="InterPro" id="IPR032675">
    <property type="entry name" value="LRR_dom_sf"/>
</dbReference>
<dbReference type="SMART" id="SM00364">
    <property type="entry name" value="LRR_BAC"/>
    <property type="match status" value="8"/>
</dbReference>
<dbReference type="GO" id="GO:0005524">
    <property type="term" value="F:ATP binding"/>
    <property type="evidence" value="ECO:0007669"/>
    <property type="project" value="UniProtKB-KW"/>
</dbReference>
<dbReference type="EnsemblMetazoa" id="CLYHEMT018008.1">
    <property type="protein sequence ID" value="CLYHEMP018008.1"/>
    <property type="gene ID" value="CLYHEMG018008"/>
</dbReference>
<keyword evidence="6" id="KW-0677">Repeat</keyword>
<dbReference type="OrthoDB" id="10252328at2759"/>
<dbReference type="Proteomes" id="UP000594262">
    <property type="component" value="Unplaced"/>
</dbReference>
<dbReference type="InterPro" id="IPR036388">
    <property type="entry name" value="WH-like_DNA-bd_sf"/>
</dbReference>
<keyword evidence="8" id="KW-0418">Kinase</keyword>
<dbReference type="InterPro" id="IPR020859">
    <property type="entry name" value="ROC"/>
</dbReference>
<dbReference type="Pfam" id="PF00069">
    <property type="entry name" value="Pkinase"/>
    <property type="match status" value="1"/>
</dbReference>
<keyword evidence="7" id="KW-0547">Nucleotide-binding</keyword>
<dbReference type="InterPro" id="IPR008271">
    <property type="entry name" value="Ser/Thr_kinase_AS"/>
</dbReference>
<dbReference type="SUPFAM" id="SSF48403">
    <property type="entry name" value="Ankyrin repeat"/>
    <property type="match status" value="2"/>
</dbReference>
<dbReference type="InterPro" id="IPR011047">
    <property type="entry name" value="Quinoprotein_ADH-like_sf"/>
</dbReference>
<evidence type="ECO:0000256" key="2">
    <source>
        <dbReference type="ARBA" id="ARBA00012513"/>
    </source>
</evidence>
<keyword evidence="3" id="KW-0723">Serine/threonine-protein kinase</keyword>
<dbReference type="SMART" id="SM00248">
    <property type="entry name" value="ANK"/>
    <property type="match status" value="9"/>
</dbReference>
<dbReference type="PROSITE" id="PS00108">
    <property type="entry name" value="PROTEIN_KINASE_ST"/>
    <property type="match status" value="1"/>
</dbReference>
<dbReference type="InterPro" id="IPR001611">
    <property type="entry name" value="Leu-rich_rpt"/>
</dbReference>
<dbReference type="InterPro" id="IPR003591">
    <property type="entry name" value="Leu-rich_rpt_typical-subtyp"/>
</dbReference>
<evidence type="ECO:0000256" key="12">
    <source>
        <dbReference type="ARBA" id="ARBA00048679"/>
    </source>
</evidence>
<feature type="repeat" description="ANK" evidence="13">
    <location>
        <begin position="51"/>
        <end position="83"/>
    </location>
</feature>
<dbReference type="Gene3D" id="1.10.510.10">
    <property type="entry name" value="Transferase(Phosphotransferase) domain 1"/>
    <property type="match status" value="1"/>
</dbReference>
<dbReference type="Gene3D" id="3.80.10.10">
    <property type="entry name" value="Ribonuclease Inhibitor"/>
    <property type="match status" value="3"/>
</dbReference>
<dbReference type="Pfam" id="PF00560">
    <property type="entry name" value="LRR_1"/>
    <property type="match status" value="1"/>
</dbReference>
<proteinExistence type="predicted"/>
<dbReference type="InterPro" id="IPR000719">
    <property type="entry name" value="Prot_kinase_dom"/>
</dbReference>
<organism evidence="17 18">
    <name type="scientific">Clytia hemisphaerica</name>
    <dbReference type="NCBI Taxonomy" id="252671"/>
    <lineage>
        <taxon>Eukaryota</taxon>
        <taxon>Metazoa</taxon>
        <taxon>Cnidaria</taxon>
        <taxon>Hydrozoa</taxon>
        <taxon>Hydroidolina</taxon>
        <taxon>Leptothecata</taxon>
        <taxon>Obeliida</taxon>
        <taxon>Clytiidae</taxon>
        <taxon>Clytia</taxon>
    </lineage>
</organism>
<evidence type="ECO:0000256" key="1">
    <source>
        <dbReference type="ARBA" id="ARBA00001946"/>
    </source>
</evidence>
<feature type="repeat" description="ANK" evidence="13">
    <location>
        <begin position="262"/>
        <end position="285"/>
    </location>
</feature>
<keyword evidence="10 13" id="KW-0040">ANK repeat</keyword>
<dbReference type="PANTHER" id="PTHR24198:SF169">
    <property type="entry name" value="NON-SPECIFIC SERINE_THREONINE PROTEIN KINASE"/>
    <property type="match status" value="1"/>
</dbReference>
<keyword evidence="5" id="KW-0808">Transferase</keyword>
<name>A0A7M5X5C1_9CNID</name>
<comment type="catalytic activity">
    <reaction evidence="12">
        <text>L-seryl-[protein] + ATP = O-phospho-L-seryl-[protein] + ADP + H(+)</text>
        <dbReference type="Rhea" id="RHEA:17989"/>
        <dbReference type="Rhea" id="RHEA-COMP:9863"/>
        <dbReference type="Rhea" id="RHEA-COMP:11604"/>
        <dbReference type="ChEBI" id="CHEBI:15378"/>
        <dbReference type="ChEBI" id="CHEBI:29999"/>
        <dbReference type="ChEBI" id="CHEBI:30616"/>
        <dbReference type="ChEBI" id="CHEBI:83421"/>
        <dbReference type="ChEBI" id="CHEBI:456216"/>
        <dbReference type="EC" id="2.7.11.1"/>
    </reaction>
</comment>
<evidence type="ECO:0000256" key="11">
    <source>
        <dbReference type="ARBA" id="ARBA00047899"/>
    </source>
</evidence>
<dbReference type="PROSITE" id="PS51424">
    <property type="entry name" value="ROC"/>
    <property type="match status" value="1"/>
</dbReference>
<dbReference type="SUPFAM" id="SSF56112">
    <property type="entry name" value="Protein kinase-like (PK-like)"/>
    <property type="match status" value="1"/>
</dbReference>
<dbReference type="InterPro" id="IPR011009">
    <property type="entry name" value="Kinase-like_dom_sf"/>
</dbReference>
<dbReference type="GO" id="GO:0005737">
    <property type="term" value="C:cytoplasm"/>
    <property type="evidence" value="ECO:0007669"/>
    <property type="project" value="UniProtKB-ARBA"/>
</dbReference>
<feature type="domain" description="Protein kinase" evidence="15">
    <location>
        <begin position="1757"/>
        <end position="2062"/>
    </location>
</feature>
<dbReference type="SUPFAM" id="SSF52540">
    <property type="entry name" value="P-loop containing nucleoside triphosphate hydrolases"/>
    <property type="match status" value="1"/>
</dbReference>
<dbReference type="PROSITE" id="PS50297">
    <property type="entry name" value="ANK_REP_REGION"/>
    <property type="match status" value="3"/>
</dbReference>
<evidence type="ECO:0000256" key="3">
    <source>
        <dbReference type="ARBA" id="ARBA00022527"/>
    </source>
</evidence>
<evidence type="ECO:0000256" key="9">
    <source>
        <dbReference type="ARBA" id="ARBA00022840"/>
    </source>
</evidence>
<dbReference type="SMART" id="SM00220">
    <property type="entry name" value="S_TKc"/>
    <property type="match status" value="1"/>
</dbReference>
<dbReference type="Gene3D" id="3.40.50.300">
    <property type="entry name" value="P-loop containing nucleotide triphosphate hydrolases"/>
    <property type="match status" value="1"/>
</dbReference>
<evidence type="ECO:0000256" key="4">
    <source>
        <dbReference type="ARBA" id="ARBA00022614"/>
    </source>
</evidence>
<feature type="repeat" description="ANK" evidence="13">
    <location>
        <begin position="339"/>
        <end position="361"/>
    </location>
</feature>
<dbReference type="PROSITE" id="PS50088">
    <property type="entry name" value="ANK_REPEAT"/>
    <property type="match status" value="4"/>
</dbReference>
<dbReference type="RefSeq" id="XP_066912685.1">
    <property type="nucleotide sequence ID" value="XM_067056584.1"/>
</dbReference>
<dbReference type="Gene3D" id="1.25.40.20">
    <property type="entry name" value="Ankyrin repeat-containing domain"/>
    <property type="match status" value="3"/>
</dbReference>
<dbReference type="PROSITE" id="PS50011">
    <property type="entry name" value="PROTEIN_KINASE_DOM"/>
    <property type="match status" value="1"/>
</dbReference>
<dbReference type="Gene3D" id="3.30.70.1390">
    <property type="entry name" value="ROC domain from the Parkinson's disease-associated leucine-rich repeat kinase 2"/>
    <property type="match status" value="1"/>
</dbReference>
<dbReference type="Pfam" id="PF13637">
    <property type="entry name" value="Ank_4"/>
    <property type="match status" value="1"/>
</dbReference>
<comment type="catalytic activity">
    <reaction evidence="11">
        <text>L-threonyl-[protein] + ATP = O-phospho-L-threonyl-[protein] + ADP + H(+)</text>
        <dbReference type="Rhea" id="RHEA:46608"/>
        <dbReference type="Rhea" id="RHEA-COMP:11060"/>
        <dbReference type="Rhea" id="RHEA-COMP:11605"/>
        <dbReference type="ChEBI" id="CHEBI:15378"/>
        <dbReference type="ChEBI" id="CHEBI:30013"/>
        <dbReference type="ChEBI" id="CHEBI:30616"/>
        <dbReference type="ChEBI" id="CHEBI:61977"/>
        <dbReference type="ChEBI" id="CHEBI:456216"/>
        <dbReference type="EC" id="2.7.11.1"/>
    </reaction>
</comment>
<evidence type="ECO:0000256" key="7">
    <source>
        <dbReference type="ARBA" id="ARBA00022741"/>
    </source>
</evidence>
<dbReference type="Pfam" id="PF00023">
    <property type="entry name" value="Ank"/>
    <property type="match status" value="1"/>
</dbReference>
<dbReference type="PRINTS" id="PR00449">
    <property type="entry name" value="RASTRNSFRMNG"/>
</dbReference>
<feature type="domain" description="Roc" evidence="16">
    <location>
        <begin position="977"/>
        <end position="1189"/>
    </location>
</feature>
<evidence type="ECO:0000256" key="5">
    <source>
        <dbReference type="ARBA" id="ARBA00022679"/>
    </source>
</evidence>
<evidence type="ECO:0000256" key="14">
    <source>
        <dbReference type="SAM" id="MobiDB-lite"/>
    </source>
</evidence>